<sequence length="294" mass="32005">MAIALSICFLGSFTTIRDPQSAGNLSLRLGTALGLCICFLRGQEESEWSRAVIVVTELTPSLWPVIFSGVIGNALKAYANWHLERGVSLRALEQVLGSLTMANTVLSAYALSMINIWTVCLLFVWAFNPLGSQSSFRSLYLQNQVMNLDGRVSYKDYTLKTIEHGALDVDAVYSSVLTSLTSGTQYCDSTCADYDNLINRWGGVQAAAAQMAIDPWGSPRVPSLKHVAGYNASDPEKWLAVPWTNSVQNYSSFIGSRIHGINSELTGNVSFLVNASYIELHSVSSFCSASVTKC</sequence>
<reference evidence="2 3" key="1">
    <citation type="submission" date="2019-12" db="EMBL/GenBank/DDBJ databases">
        <title>A genome sequence resource for the geographically widespread anthracnose pathogen Colletotrichum asianum.</title>
        <authorList>
            <person name="Meng Y."/>
        </authorList>
    </citation>
    <scope>NUCLEOTIDE SEQUENCE [LARGE SCALE GENOMIC DNA]</scope>
    <source>
        <strain evidence="2 3">ICMP 18580</strain>
    </source>
</reference>
<accession>A0A8H3ZRJ0</accession>
<gene>
    <name evidence="2" type="ORF">GQ607_007860</name>
</gene>
<keyword evidence="1" id="KW-0472">Membrane</keyword>
<keyword evidence="3" id="KW-1185">Reference proteome</keyword>
<protein>
    <submittedName>
        <fullName evidence="2">Uncharacterized protein</fullName>
    </submittedName>
</protein>
<dbReference type="Proteomes" id="UP000434172">
    <property type="component" value="Unassembled WGS sequence"/>
</dbReference>
<dbReference type="OrthoDB" id="3692311at2759"/>
<feature type="transmembrane region" description="Helical" evidence="1">
    <location>
        <begin position="106"/>
        <end position="127"/>
    </location>
</feature>
<dbReference type="AlphaFoldDB" id="A0A8H3ZRJ0"/>
<evidence type="ECO:0000313" key="3">
    <source>
        <dbReference type="Proteomes" id="UP000434172"/>
    </source>
</evidence>
<evidence type="ECO:0000313" key="2">
    <source>
        <dbReference type="EMBL" id="KAF0324967.1"/>
    </source>
</evidence>
<keyword evidence="1" id="KW-1133">Transmembrane helix</keyword>
<comment type="caution">
    <text evidence="2">The sequence shown here is derived from an EMBL/GenBank/DDBJ whole genome shotgun (WGS) entry which is preliminary data.</text>
</comment>
<dbReference type="EMBL" id="WOWK01000040">
    <property type="protein sequence ID" value="KAF0324967.1"/>
    <property type="molecule type" value="Genomic_DNA"/>
</dbReference>
<name>A0A8H3ZRJ0_9PEZI</name>
<keyword evidence="1" id="KW-0812">Transmembrane</keyword>
<evidence type="ECO:0000256" key="1">
    <source>
        <dbReference type="SAM" id="Phobius"/>
    </source>
</evidence>
<proteinExistence type="predicted"/>
<organism evidence="2 3">
    <name type="scientific">Colletotrichum asianum</name>
    <dbReference type="NCBI Taxonomy" id="702518"/>
    <lineage>
        <taxon>Eukaryota</taxon>
        <taxon>Fungi</taxon>
        <taxon>Dikarya</taxon>
        <taxon>Ascomycota</taxon>
        <taxon>Pezizomycotina</taxon>
        <taxon>Sordariomycetes</taxon>
        <taxon>Hypocreomycetidae</taxon>
        <taxon>Glomerellales</taxon>
        <taxon>Glomerellaceae</taxon>
        <taxon>Colletotrichum</taxon>
        <taxon>Colletotrichum gloeosporioides species complex</taxon>
    </lineage>
</organism>